<evidence type="ECO:0000256" key="2">
    <source>
        <dbReference type="ARBA" id="ARBA00001946"/>
    </source>
</evidence>
<reference evidence="9" key="1">
    <citation type="submission" date="2017-07" db="EMBL/GenBank/DDBJ databases">
        <title>Draft genome sequence of Effusibacillus lacus strain skLN1.</title>
        <authorList>
            <person name="Watanabe M."/>
            <person name="Kojima H."/>
            <person name="Fukui M."/>
        </authorList>
    </citation>
    <scope>NUCLEOTIDE SEQUENCE [LARGE SCALE GENOMIC DNA]</scope>
    <source>
        <strain evidence="9">skLN1</strain>
    </source>
</reference>
<dbReference type="RefSeq" id="WP_096181364.1">
    <property type="nucleotide sequence ID" value="NZ_BDUF01000026.1"/>
</dbReference>
<evidence type="ECO:0000313" key="8">
    <source>
        <dbReference type="EMBL" id="GAX89669.1"/>
    </source>
</evidence>
<dbReference type="EMBL" id="BDUF01000026">
    <property type="protein sequence ID" value="GAX89669.1"/>
    <property type="molecule type" value="Genomic_DNA"/>
</dbReference>
<dbReference type="GO" id="GO:0046872">
    <property type="term" value="F:metal ion binding"/>
    <property type="evidence" value="ECO:0007669"/>
    <property type="project" value="UniProtKB-KW"/>
</dbReference>
<sequence>MAEEMKRASTILLIRNGDRNSGLEVYMTQRPETMLFLPGFHVFPGGIMESADRDERIHQFCKNRDLPVEMSYAVSAIRECFEEVGYLLADYQGRSNIGRTDETDRLRLQMENGELTFHDWVLSEQIPLRTDLIRYFGHRITPRAVSPRRFDTRYFLTIVPGDIELDPCQREVSRAEWIQPDVALEQAKKGTLKMVPPTMDALADLARFDSAEDAFAYAAGVGNPRPHELA</sequence>
<proteinExistence type="predicted"/>
<keyword evidence="5" id="KW-0460">Magnesium</keyword>
<evidence type="ECO:0000256" key="6">
    <source>
        <dbReference type="ARBA" id="ARBA00023211"/>
    </source>
</evidence>
<dbReference type="PANTHER" id="PTHR12318:SF0">
    <property type="entry name" value="ACYL-COENZYME A DIPHOSPHATASE NUDT19"/>
    <property type="match status" value="1"/>
</dbReference>
<dbReference type="Gene3D" id="3.90.79.10">
    <property type="entry name" value="Nucleoside Triphosphate Pyrophosphohydrolase"/>
    <property type="match status" value="1"/>
</dbReference>
<dbReference type="CDD" id="cd18870">
    <property type="entry name" value="NUDIX_AcylCoAdiphos_Nudt19"/>
    <property type="match status" value="1"/>
</dbReference>
<evidence type="ECO:0000256" key="3">
    <source>
        <dbReference type="ARBA" id="ARBA00022723"/>
    </source>
</evidence>
<dbReference type="Proteomes" id="UP000217785">
    <property type="component" value="Unassembled WGS sequence"/>
</dbReference>
<dbReference type="GO" id="GO:0016818">
    <property type="term" value="F:hydrolase activity, acting on acid anhydrides, in phosphorus-containing anhydrides"/>
    <property type="evidence" value="ECO:0007669"/>
    <property type="project" value="InterPro"/>
</dbReference>
<evidence type="ECO:0000256" key="5">
    <source>
        <dbReference type="ARBA" id="ARBA00022842"/>
    </source>
</evidence>
<dbReference type="InterPro" id="IPR015797">
    <property type="entry name" value="NUDIX_hydrolase-like_dom_sf"/>
</dbReference>
<comment type="cofactor">
    <cofactor evidence="1">
        <name>Mn(2+)</name>
        <dbReference type="ChEBI" id="CHEBI:29035"/>
    </cofactor>
</comment>
<dbReference type="InterPro" id="IPR000086">
    <property type="entry name" value="NUDIX_hydrolase_dom"/>
</dbReference>
<evidence type="ECO:0000313" key="9">
    <source>
        <dbReference type="Proteomes" id="UP000217785"/>
    </source>
</evidence>
<dbReference type="AlphaFoldDB" id="A0A292YL82"/>
<evidence type="ECO:0000256" key="4">
    <source>
        <dbReference type="ARBA" id="ARBA00022801"/>
    </source>
</evidence>
<accession>A0A292YL82</accession>
<evidence type="ECO:0000259" key="7">
    <source>
        <dbReference type="PROSITE" id="PS51462"/>
    </source>
</evidence>
<keyword evidence="9" id="KW-1185">Reference proteome</keyword>
<comment type="cofactor">
    <cofactor evidence="2">
        <name>Mg(2+)</name>
        <dbReference type="ChEBI" id="CHEBI:18420"/>
    </cofactor>
</comment>
<dbReference type="PROSITE" id="PS51462">
    <property type="entry name" value="NUDIX"/>
    <property type="match status" value="1"/>
</dbReference>
<name>A0A292YL82_9BACL</name>
<organism evidence="8 9">
    <name type="scientific">Effusibacillus lacus</name>
    <dbReference type="NCBI Taxonomy" id="1348429"/>
    <lineage>
        <taxon>Bacteria</taxon>
        <taxon>Bacillati</taxon>
        <taxon>Bacillota</taxon>
        <taxon>Bacilli</taxon>
        <taxon>Bacillales</taxon>
        <taxon>Alicyclobacillaceae</taxon>
        <taxon>Effusibacillus</taxon>
    </lineage>
</organism>
<dbReference type="PANTHER" id="PTHR12318">
    <property type="entry name" value="TESTOSTERONE-REGULATED PROTEIN RP2"/>
    <property type="match status" value="1"/>
</dbReference>
<keyword evidence="3" id="KW-0479">Metal-binding</keyword>
<evidence type="ECO:0000256" key="1">
    <source>
        <dbReference type="ARBA" id="ARBA00001936"/>
    </source>
</evidence>
<dbReference type="InterPro" id="IPR039121">
    <property type="entry name" value="NUDT19"/>
</dbReference>
<dbReference type="OrthoDB" id="9788263at2"/>
<comment type="caution">
    <text evidence="8">The sequence shown here is derived from an EMBL/GenBank/DDBJ whole genome shotgun (WGS) entry which is preliminary data.</text>
</comment>
<keyword evidence="4" id="KW-0378">Hydrolase</keyword>
<feature type="domain" description="Nudix hydrolase" evidence="7">
    <location>
        <begin position="5"/>
        <end position="200"/>
    </location>
</feature>
<keyword evidence="6" id="KW-0464">Manganese</keyword>
<gene>
    <name evidence="8" type="ORF">EFBL_1293</name>
</gene>
<dbReference type="SUPFAM" id="SSF55811">
    <property type="entry name" value="Nudix"/>
    <property type="match status" value="1"/>
</dbReference>
<protein>
    <submittedName>
        <fullName evidence="8">NUDIX domain-containing protein</fullName>
    </submittedName>
</protein>